<evidence type="ECO:0000313" key="3">
    <source>
        <dbReference type="EMBL" id="RVT78359.1"/>
    </source>
</evidence>
<accession>A0A437L014</accession>
<dbReference type="EMBL" id="SACJ01000002">
    <property type="protein sequence ID" value="RVT78359.1"/>
    <property type="molecule type" value="Genomic_DNA"/>
</dbReference>
<evidence type="ECO:0000256" key="1">
    <source>
        <dbReference type="SAM" id="SignalP"/>
    </source>
</evidence>
<dbReference type="OrthoDB" id="920871at2"/>
<feature type="chain" id="PRO_5018995603" description="Alginate export domain-containing protein" evidence="1">
    <location>
        <begin position="27"/>
        <end position="464"/>
    </location>
</feature>
<dbReference type="AlphaFoldDB" id="A0A437L014"/>
<gene>
    <name evidence="3" type="ORF">EOD40_03745</name>
</gene>
<name>A0A437L014_9FLAO</name>
<feature type="domain" description="Alginate export" evidence="2">
    <location>
        <begin position="68"/>
        <end position="401"/>
    </location>
</feature>
<keyword evidence="4" id="KW-1185">Reference proteome</keyword>
<proteinExistence type="predicted"/>
<dbReference type="InterPro" id="IPR025388">
    <property type="entry name" value="Alginate_export_dom"/>
</dbReference>
<organism evidence="3 4">
    <name type="scientific">Flavobacterium sufflavum</name>
    <dbReference type="NCBI Taxonomy" id="1921138"/>
    <lineage>
        <taxon>Bacteria</taxon>
        <taxon>Pseudomonadati</taxon>
        <taxon>Bacteroidota</taxon>
        <taxon>Flavobacteriia</taxon>
        <taxon>Flavobacteriales</taxon>
        <taxon>Flavobacteriaceae</taxon>
        <taxon>Flavobacterium</taxon>
    </lineage>
</organism>
<comment type="caution">
    <text evidence="3">The sequence shown here is derived from an EMBL/GenBank/DDBJ whole genome shotgun (WGS) entry which is preliminary data.</text>
</comment>
<feature type="signal peptide" evidence="1">
    <location>
        <begin position="1"/>
        <end position="26"/>
    </location>
</feature>
<protein>
    <recommendedName>
        <fullName evidence="2">Alginate export domain-containing protein</fullName>
    </recommendedName>
</protein>
<keyword evidence="1" id="KW-0732">Signal</keyword>
<dbReference type="RefSeq" id="WP_128193566.1">
    <property type="nucleotide sequence ID" value="NZ_SACJ01000002.1"/>
</dbReference>
<evidence type="ECO:0000259" key="2">
    <source>
        <dbReference type="Pfam" id="PF13372"/>
    </source>
</evidence>
<reference evidence="3 4" key="1">
    <citation type="submission" date="2019-01" db="EMBL/GenBank/DDBJ databases">
        <authorList>
            <person name="Chen W.-M."/>
        </authorList>
    </citation>
    <scope>NUCLEOTIDE SEQUENCE [LARGE SCALE GENOMIC DNA]</scope>
    <source>
        <strain evidence="3 4">BBQ-12</strain>
    </source>
</reference>
<evidence type="ECO:0000313" key="4">
    <source>
        <dbReference type="Proteomes" id="UP000285211"/>
    </source>
</evidence>
<sequence>MKKTKNTLYFFAFTILALFSSEKITAQIDNNLTKLLLEKKIITQREADSLSVLNAFTQKVNSENKNFSIGLEFRPRAEYRDGYRELRTSDNKAAFFGTQRSRLYFSYSQPKFKFHTSIQDIRVWGQYGQTSTSGSLNVFEAYAETSISDAFSVRLGRQKVELDNGRLFSAANWSQAGRAHDAVNIIYNSSTIHAESINSFNQTSERIFDTDFSPTTFTNYKLLNVLFLKARLNEHFTLTTINSADSYQSKTYSGTLYTRGTSGGRLEFEKGNLYATLSGYYQYGQLQTREHISAYYFQPEIQLRSNKLTTRLGAEFMSGENAEKTSDFSKSFVPLYGVAWKFMGNMDYFTTFPADVKKGGLFNPYLFFIYDLNKKVALRSDFHLFYLGNKTKNTLGTTINPYLGFENDMSVKYKYNEFTTIDFGFSYMAAEKSMETLKTGSSSIVPIWSYLMITFKPDLFNFTK</sequence>
<dbReference type="Proteomes" id="UP000285211">
    <property type="component" value="Unassembled WGS sequence"/>
</dbReference>
<dbReference type="Pfam" id="PF13372">
    <property type="entry name" value="Alginate_exp"/>
    <property type="match status" value="1"/>
</dbReference>